<comment type="caution">
    <text evidence="3">The sequence shown here is derived from an EMBL/GenBank/DDBJ whole genome shotgun (WGS) entry which is preliminary data.</text>
</comment>
<dbReference type="Proteomes" id="UP000823936">
    <property type="component" value="Unassembled WGS sequence"/>
</dbReference>
<dbReference type="EMBL" id="DXHU01000017">
    <property type="protein sequence ID" value="HIV99042.1"/>
    <property type="molecule type" value="Genomic_DNA"/>
</dbReference>
<protein>
    <submittedName>
        <fullName evidence="3">Universal stress protein</fullName>
    </submittedName>
</protein>
<dbReference type="AlphaFoldDB" id="A0A9D1TMZ4"/>
<dbReference type="InterPro" id="IPR006016">
    <property type="entry name" value="UspA"/>
</dbReference>
<dbReference type="SUPFAM" id="SSF52402">
    <property type="entry name" value="Adenine nucleotide alpha hydrolases-like"/>
    <property type="match status" value="1"/>
</dbReference>
<dbReference type="CDD" id="cd00293">
    <property type="entry name" value="USP-like"/>
    <property type="match status" value="1"/>
</dbReference>
<evidence type="ECO:0000313" key="3">
    <source>
        <dbReference type="EMBL" id="HIV99042.1"/>
    </source>
</evidence>
<gene>
    <name evidence="3" type="ORF">IAB12_04625</name>
</gene>
<dbReference type="PANTHER" id="PTHR46268:SF6">
    <property type="entry name" value="UNIVERSAL STRESS PROTEIN UP12"/>
    <property type="match status" value="1"/>
</dbReference>
<dbReference type="Gene3D" id="3.40.50.620">
    <property type="entry name" value="HUPs"/>
    <property type="match status" value="1"/>
</dbReference>
<comment type="similarity">
    <text evidence="1">Belongs to the universal stress protein A family.</text>
</comment>
<accession>A0A9D1TMZ4</accession>
<reference evidence="3" key="2">
    <citation type="submission" date="2021-04" db="EMBL/GenBank/DDBJ databases">
        <authorList>
            <person name="Gilroy R."/>
        </authorList>
    </citation>
    <scope>NUCLEOTIDE SEQUENCE</scope>
    <source>
        <strain evidence="3">Gambia11-129</strain>
    </source>
</reference>
<proteinExistence type="inferred from homology"/>
<dbReference type="PANTHER" id="PTHR46268">
    <property type="entry name" value="STRESS RESPONSE PROTEIN NHAX"/>
    <property type="match status" value="1"/>
</dbReference>
<evidence type="ECO:0000259" key="2">
    <source>
        <dbReference type="Pfam" id="PF00582"/>
    </source>
</evidence>
<dbReference type="InterPro" id="IPR014729">
    <property type="entry name" value="Rossmann-like_a/b/a_fold"/>
</dbReference>
<reference evidence="3" key="1">
    <citation type="journal article" date="2021" name="PeerJ">
        <title>Extensive microbial diversity within the chicken gut microbiome revealed by metagenomics and culture.</title>
        <authorList>
            <person name="Gilroy R."/>
            <person name="Ravi A."/>
            <person name="Getino M."/>
            <person name="Pursley I."/>
            <person name="Horton D.L."/>
            <person name="Alikhan N.F."/>
            <person name="Baker D."/>
            <person name="Gharbi K."/>
            <person name="Hall N."/>
            <person name="Watson M."/>
            <person name="Adriaenssens E.M."/>
            <person name="Foster-Nyarko E."/>
            <person name="Jarju S."/>
            <person name="Secka A."/>
            <person name="Antonio M."/>
            <person name="Oren A."/>
            <person name="Chaudhuri R.R."/>
            <person name="La Ragione R."/>
            <person name="Hildebrand F."/>
            <person name="Pallen M.J."/>
        </authorList>
    </citation>
    <scope>NUCLEOTIDE SEQUENCE</scope>
    <source>
        <strain evidence="3">Gambia11-129</strain>
    </source>
</reference>
<evidence type="ECO:0000313" key="4">
    <source>
        <dbReference type="Proteomes" id="UP000823936"/>
    </source>
</evidence>
<sequence length="163" mass="18672">MSNAPFTNILVYLDGSEGSLSALMYAIMLSRSTGARLHALYVINTKALGDLVKRRIFIDQEMNEYLEDLKKDAERHLRHAERTAMQKDVNITCVKAEGSPHSEVMKYIKENHIDLLALASINTIRSRREELVSESDRMLRTSPCPVIVVKDTDDIWQIFEEDF</sequence>
<feature type="domain" description="UspA" evidence="2">
    <location>
        <begin position="6"/>
        <end position="150"/>
    </location>
</feature>
<name>A0A9D1TMZ4_9SPIO</name>
<organism evidence="3 4">
    <name type="scientific">Candidatus Ornithospirochaeta avicola</name>
    <dbReference type="NCBI Taxonomy" id="2840896"/>
    <lineage>
        <taxon>Bacteria</taxon>
        <taxon>Pseudomonadati</taxon>
        <taxon>Spirochaetota</taxon>
        <taxon>Spirochaetia</taxon>
        <taxon>Spirochaetales</taxon>
        <taxon>Spirochaetaceae</taxon>
        <taxon>Spirochaetaceae incertae sedis</taxon>
        <taxon>Candidatus Ornithospirochaeta</taxon>
    </lineage>
</organism>
<dbReference type="Pfam" id="PF00582">
    <property type="entry name" value="Usp"/>
    <property type="match status" value="1"/>
</dbReference>
<dbReference type="InterPro" id="IPR006015">
    <property type="entry name" value="Universal_stress_UspA"/>
</dbReference>
<evidence type="ECO:0000256" key="1">
    <source>
        <dbReference type="ARBA" id="ARBA00008791"/>
    </source>
</evidence>
<dbReference type="PRINTS" id="PR01438">
    <property type="entry name" value="UNVRSLSTRESS"/>
</dbReference>